<evidence type="ECO:0000313" key="1">
    <source>
        <dbReference type="EMBL" id="NOU96764.1"/>
    </source>
</evidence>
<proteinExistence type="predicted"/>
<accession>A0A972GYB3</accession>
<sequence length="59" mass="6737">MLKVGDCVIFSPDGTRGIILEIGDSVYHIVWEDHFVSWEKGELLELSVWEKTARNKSDS</sequence>
<dbReference type="AlphaFoldDB" id="A0A972GYB3"/>
<dbReference type="RefSeq" id="WP_171655008.1">
    <property type="nucleotide sequence ID" value="NZ_WHOD01000102.1"/>
</dbReference>
<gene>
    <name evidence="1" type="ORF">GC093_26605</name>
</gene>
<keyword evidence="2" id="KW-1185">Reference proteome</keyword>
<organism evidence="1 2">
    <name type="scientific">Paenibacillus foliorum</name>
    <dbReference type="NCBI Taxonomy" id="2654974"/>
    <lineage>
        <taxon>Bacteria</taxon>
        <taxon>Bacillati</taxon>
        <taxon>Bacillota</taxon>
        <taxon>Bacilli</taxon>
        <taxon>Bacillales</taxon>
        <taxon>Paenibacillaceae</taxon>
        <taxon>Paenibacillus</taxon>
    </lineage>
</organism>
<dbReference type="Proteomes" id="UP000641588">
    <property type="component" value="Unassembled WGS sequence"/>
</dbReference>
<reference evidence="1" key="1">
    <citation type="submission" date="2019-10" db="EMBL/GenBank/DDBJ databases">
        <title>Description of Paenibacillus glebae sp. nov.</title>
        <authorList>
            <person name="Carlier A."/>
            <person name="Qi S."/>
        </authorList>
    </citation>
    <scope>NUCLEOTIDE SEQUENCE</scope>
    <source>
        <strain evidence="1">LMG 31456</strain>
    </source>
</reference>
<protein>
    <submittedName>
        <fullName evidence="1">Uncharacterized protein</fullName>
    </submittedName>
</protein>
<evidence type="ECO:0000313" key="2">
    <source>
        <dbReference type="Proteomes" id="UP000641588"/>
    </source>
</evidence>
<name>A0A972GYB3_9BACL</name>
<dbReference type="EMBL" id="WHOD01000102">
    <property type="protein sequence ID" value="NOU96764.1"/>
    <property type="molecule type" value="Genomic_DNA"/>
</dbReference>
<comment type="caution">
    <text evidence="1">The sequence shown here is derived from an EMBL/GenBank/DDBJ whole genome shotgun (WGS) entry which is preliminary data.</text>
</comment>